<name>A0A8J8K7A0_9FLAO</name>
<protein>
    <submittedName>
        <fullName evidence="1">Uncharacterized protein</fullName>
    </submittedName>
</protein>
<accession>A0A8J8K7A0</accession>
<proteinExistence type="predicted"/>
<organism evidence="1 2">
    <name type="scientific">Frigoriflavimonas asaccharolytica</name>
    <dbReference type="NCBI Taxonomy" id="2735899"/>
    <lineage>
        <taxon>Bacteria</taxon>
        <taxon>Pseudomonadati</taxon>
        <taxon>Bacteroidota</taxon>
        <taxon>Flavobacteriia</taxon>
        <taxon>Flavobacteriales</taxon>
        <taxon>Weeksellaceae</taxon>
        <taxon>Frigoriflavimonas</taxon>
    </lineage>
</organism>
<dbReference type="RefSeq" id="WP_173778379.1">
    <property type="nucleotide sequence ID" value="NZ_JABSNO010000004.1"/>
</dbReference>
<sequence length="73" mass="8520">MKFEINQEVMELKSGKRCIILATKDQKGKKNREALDNSEVFPDDHKDYMIAIKVSEKELGQEMHVDEHQLFAL</sequence>
<keyword evidence="2" id="KW-1185">Reference proteome</keyword>
<reference evidence="1" key="1">
    <citation type="submission" date="2020-05" db="EMBL/GenBank/DDBJ databases">
        <title>Genomic Encyclopedia of Type Strains, Phase IV (KMG-V): Genome sequencing to study the core and pangenomes of soil and plant-associated prokaryotes.</title>
        <authorList>
            <person name="Whitman W."/>
        </authorList>
    </citation>
    <scope>NUCLEOTIDE SEQUENCE</scope>
    <source>
        <strain evidence="1">16F</strain>
    </source>
</reference>
<evidence type="ECO:0000313" key="1">
    <source>
        <dbReference type="EMBL" id="NRS91758.1"/>
    </source>
</evidence>
<gene>
    <name evidence="1" type="ORF">HNQ03_000825</name>
</gene>
<comment type="caution">
    <text evidence="1">The sequence shown here is derived from an EMBL/GenBank/DDBJ whole genome shotgun (WGS) entry which is preliminary data.</text>
</comment>
<dbReference type="AlphaFoldDB" id="A0A8J8K7A0"/>
<dbReference type="Proteomes" id="UP000610746">
    <property type="component" value="Unassembled WGS sequence"/>
</dbReference>
<evidence type="ECO:0000313" key="2">
    <source>
        <dbReference type="Proteomes" id="UP000610746"/>
    </source>
</evidence>
<dbReference type="EMBL" id="JABSNO010000004">
    <property type="protein sequence ID" value="NRS91758.1"/>
    <property type="molecule type" value="Genomic_DNA"/>
</dbReference>